<evidence type="ECO:0000313" key="2">
    <source>
        <dbReference type="Proteomes" id="UP001470230"/>
    </source>
</evidence>
<accession>A0ABR2KDD7</accession>
<reference evidence="1 2" key="1">
    <citation type="submission" date="2024-04" db="EMBL/GenBank/DDBJ databases">
        <title>Tritrichomonas musculus Genome.</title>
        <authorList>
            <person name="Alves-Ferreira E."/>
            <person name="Grigg M."/>
            <person name="Lorenzi H."/>
            <person name="Galac M."/>
        </authorList>
    </citation>
    <scope>NUCLEOTIDE SEQUENCE [LARGE SCALE GENOMIC DNA]</scope>
    <source>
        <strain evidence="1 2">EAF2021</strain>
    </source>
</reference>
<evidence type="ECO:0000313" key="1">
    <source>
        <dbReference type="EMBL" id="KAK8888035.1"/>
    </source>
</evidence>
<protein>
    <submittedName>
        <fullName evidence="1">Uncharacterized protein</fullName>
    </submittedName>
</protein>
<dbReference type="Proteomes" id="UP001470230">
    <property type="component" value="Unassembled WGS sequence"/>
</dbReference>
<proteinExistence type="predicted"/>
<keyword evidence="2" id="KW-1185">Reference proteome</keyword>
<dbReference type="EMBL" id="JAPFFF010000006">
    <property type="protein sequence ID" value="KAK8888035.1"/>
    <property type="molecule type" value="Genomic_DNA"/>
</dbReference>
<gene>
    <name evidence="1" type="ORF">M9Y10_039095</name>
</gene>
<comment type="caution">
    <text evidence="1">The sequence shown here is derived from an EMBL/GenBank/DDBJ whole genome shotgun (WGS) entry which is preliminary data.</text>
</comment>
<name>A0ABR2KDD7_9EUKA</name>
<organism evidence="1 2">
    <name type="scientific">Tritrichomonas musculus</name>
    <dbReference type="NCBI Taxonomy" id="1915356"/>
    <lineage>
        <taxon>Eukaryota</taxon>
        <taxon>Metamonada</taxon>
        <taxon>Parabasalia</taxon>
        <taxon>Tritrichomonadida</taxon>
        <taxon>Tritrichomonadidae</taxon>
        <taxon>Tritrichomonas</taxon>
    </lineage>
</organism>
<sequence length="86" mass="9824">MSSEEGYHSDSGPQKIKAKQIDNKDMFTVPIYQDTTSKYNCVNVIDGKQSLRKTVTALEEIIKIGYMGTHYLLVYITKEDEENDKS</sequence>